<dbReference type="Pfam" id="PF01027">
    <property type="entry name" value="Bax1-I"/>
    <property type="match status" value="1"/>
</dbReference>
<feature type="transmembrane region" description="Helical" evidence="6">
    <location>
        <begin position="97"/>
        <end position="121"/>
    </location>
</feature>
<gene>
    <name evidence="7" type="ORF">H0E87_002416</name>
</gene>
<keyword evidence="3 6" id="KW-0812">Transmembrane</keyword>
<evidence type="ECO:0000256" key="6">
    <source>
        <dbReference type="RuleBase" id="RU004379"/>
    </source>
</evidence>
<dbReference type="PANTHER" id="PTHR23291:SF32">
    <property type="entry name" value="BAX INHIBITOR 1"/>
    <property type="match status" value="1"/>
</dbReference>
<name>A0A8T2ZVK0_POPDE</name>
<evidence type="ECO:0008006" key="9">
    <source>
        <dbReference type="Google" id="ProtNLM"/>
    </source>
</evidence>
<accession>A0A8T2ZVK0</accession>
<feature type="transmembrane region" description="Helical" evidence="6">
    <location>
        <begin position="40"/>
        <end position="59"/>
    </location>
</feature>
<evidence type="ECO:0000256" key="1">
    <source>
        <dbReference type="ARBA" id="ARBA00004141"/>
    </source>
</evidence>
<dbReference type="InterPro" id="IPR006214">
    <property type="entry name" value="Bax_inhibitor_1-related"/>
</dbReference>
<comment type="caution">
    <text evidence="7">The sequence shown here is derived from an EMBL/GenBank/DDBJ whole genome shotgun (WGS) entry which is preliminary data.</text>
</comment>
<feature type="transmembrane region" description="Helical" evidence="6">
    <location>
        <begin position="161"/>
        <end position="182"/>
    </location>
</feature>
<dbReference type="GO" id="GO:0016020">
    <property type="term" value="C:membrane"/>
    <property type="evidence" value="ECO:0007669"/>
    <property type="project" value="UniProtKB-SubCell"/>
</dbReference>
<organism evidence="7 8">
    <name type="scientific">Populus deltoides</name>
    <name type="common">Eastern poplar</name>
    <name type="synonym">Eastern cottonwood</name>
    <dbReference type="NCBI Taxonomy" id="3696"/>
    <lineage>
        <taxon>Eukaryota</taxon>
        <taxon>Viridiplantae</taxon>
        <taxon>Streptophyta</taxon>
        <taxon>Embryophyta</taxon>
        <taxon>Tracheophyta</taxon>
        <taxon>Spermatophyta</taxon>
        <taxon>Magnoliopsida</taxon>
        <taxon>eudicotyledons</taxon>
        <taxon>Gunneridae</taxon>
        <taxon>Pentapetalae</taxon>
        <taxon>rosids</taxon>
        <taxon>fabids</taxon>
        <taxon>Malpighiales</taxon>
        <taxon>Salicaceae</taxon>
        <taxon>Saliceae</taxon>
        <taxon>Populus</taxon>
    </lineage>
</organism>
<comment type="similarity">
    <text evidence="2 6">Belongs to the BI1 family.</text>
</comment>
<dbReference type="EMBL" id="JACEGQ020000001">
    <property type="protein sequence ID" value="KAH8521361.1"/>
    <property type="molecule type" value="Genomic_DNA"/>
</dbReference>
<evidence type="ECO:0000313" key="7">
    <source>
        <dbReference type="EMBL" id="KAH8521361.1"/>
    </source>
</evidence>
<dbReference type="PANTHER" id="PTHR23291">
    <property type="entry name" value="BAX INHIBITOR-RELATED"/>
    <property type="match status" value="1"/>
</dbReference>
<keyword evidence="5 6" id="KW-0472">Membrane</keyword>
<reference evidence="7" key="1">
    <citation type="journal article" date="2021" name="J. Hered.">
        <title>Genome Assembly of Salicaceae Populus deltoides (Eastern Cottonwood) I-69 Based on Nanopore Sequencing and Hi-C Technologies.</title>
        <authorList>
            <person name="Bai S."/>
            <person name="Wu H."/>
            <person name="Zhang J."/>
            <person name="Pan Z."/>
            <person name="Zhao W."/>
            <person name="Li Z."/>
            <person name="Tong C."/>
        </authorList>
    </citation>
    <scope>NUCLEOTIDE SEQUENCE</scope>
    <source>
        <tissue evidence="7">Leaf</tissue>
    </source>
</reference>
<evidence type="ECO:0000256" key="2">
    <source>
        <dbReference type="ARBA" id="ARBA00010350"/>
    </source>
</evidence>
<sequence length="256" mass="28542">MDAFASFFDSQSGSRNRWSYDSLKNLRQISPLVQNHLKQVYLTLCCALVASAAGAYLHILWNIGGLLTTIACFGCMAWLLSISPYEEVLLGRFYGFFFLRVQSIFIFLVLTWFLFLVFVFPSFRFFHEQQKRVALLMATALLQGASIGPLIDLAIQIDPSVLITAFVGTAVAFGCFSVAAMLARRREYLYLGGLLSSGLSILLWLHFASSIFGGSAALFKFELYFGLLVFVGYVVVDTQDIIEKAHLGDLDYVSIP</sequence>
<evidence type="ECO:0000256" key="5">
    <source>
        <dbReference type="ARBA" id="ARBA00023136"/>
    </source>
</evidence>
<feature type="transmembrane region" description="Helical" evidence="6">
    <location>
        <begin position="133"/>
        <end position="155"/>
    </location>
</feature>
<proteinExistence type="inferred from homology"/>
<evidence type="ECO:0000256" key="3">
    <source>
        <dbReference type="ARBA" id="ARBA00022692"/>
    </source>
</evidence>
<evidence type="ECO:0000256" key="4">
    <source>
        <dbReference type="ARBA" id="ARBA00022989"/>
    </source>
</evidence>
<comment type="subcellular location">
    <subcellularLocation>
        <location evidence="1">Membrane</location>
        <topology evidence="1">Multi-pass membrane protein</topology>
    </subcellularLocation>
</comment>
<dbReference type="AlphaFoldDB" id="A0A8T2ZVK0"/>
<keyword evidence="4 6" id="KW-1133">Transmembrane helix</keyword>
<protein>
    <recommendedName>
        <fullName evidence="9">Bax inhibitor 1</fullName>
    </recommendedName>
</protein>
<feature type="transmembrane region" description="Helical" evidence="6">
    <location>
        <begin position="218"/>
        <end position="236"/>
    </location>
</feature>
<feature type="transmembrane region" description="Helical" evidence="6">
    <location>
        <begin position="189"/>
        <end position="212"/>
    </location>
</feature>
<feature type="transmembrane region" description="Helical" evidence="6">
    <location>
        <begin position="66"/>
        <end position="85"/>
    </location>
</feature>
<keyword evidence="8" id="KW-1185">Reference proteome</keyword>
<dbReference type="Proteomes" id="UP000807159">
    <property type="component" value="Chromosome 1"/>
</dbReference>
<evidence type="ECO:0000313" key="8">
    <source>
        <dbReference type="Proteomes" id="UP000807159"/>
    </source>
</evidence>